<protein>
    <submittedName>
        <fullName evidence="2">Uncharacterized protein</fullName>
    </submittedName>
</protein>
<keyword evidence="3" id="KW-1185">Reference proteome</keyword>
<feature type="compositionally biased region" description="Basic and acidic residues" evidence="1">
    <location>
        <begin position="129"/>
        <end position="140"/>
    </location>
</feature>
<dbReference type="EMBL" id="CP030032">
    <property type="protein sequence ID" value="AWV90464.1"/>
    <property type="molecule type" value="Genomic_DNA"/>
</dbReference>
<evidence type="ECO:0000313" key="2">
    <source>
        <dbReference type="EMBL" id="AWV90464.1"/>
    </source>
</evidence>
<dbReference type="OrthoDB" id="5513845at2"/>
<feature type="region of interest" description="Disordered" evidence="1">
    <location>
        <begin position="1"/>
        <end position="20"/>
    </location>
</feature>
<accession>A0A2Z4FP91</accession>
<evidence type="ECO:0000256" key="1">
    <source>
        <dbReference type="SAM" id="MobiDB-lite"/>
    </source>
</evidence>
<dbReference type="AlphaFoldDB" id="A0A2Z4FP91"/>
<name>A0A2Z4FP91_9DELT</name>
<feature type="compositionally biased region" description="Low complexity" evidence="1">
    <location>
        <begin position="116"/>
        <end position="128"/>
    </location>
</feature>
<reference evidence="2 3" key="1">
    <citation type="submission" date="2018-06" db="EMBL/GenBank/DDBJ databases">
        <title>Lujinxingia sediminis gen. nov. sp. nov., a new facultative anaerobic member of the class Deltaproteobacteria, and proposal of Lujinxingaceae fam. nov.</title>
        <authorList>
            <person name="Guo L.-Y."/>
            <person name="Li C.-M."/>
            <person name="Wang S."/>
            <person name="Du Z.-J."/>
        </authorList>
    </citation>
    <scope>NUCLEOTIDE SEQUENCE [LARGE SCALE GENOMIC DNA]</scope>
    <source>
        <strain evidence="2 3">FA350</strain>
    </source>
</reference>
<sequence>MKPSSADIDITPHHTSAHASQRVRPWLVALSCLLCLAYLAGCGTTAQQTQREPERIVGAPPSAEEDPFFVRGTPAEAERVEAQGVIEPDQPTDPAIAEELPEQPAAQDTPALAIDKPAPVAPTAPTETAKPEIRAEEPPRPEAPPTPAAKVIPPMVKPEKAPAITPPDEPKVEVAPRGELAAVVKPTPPKTRPAPPKSPEAPQCFSCVKICPLSGDCAAGDEDIICGWGTQKQASVAKKLAQAQCDATLDMARQMPVWSRIDGQCPPATCR</sequence>
<feature type="compositionally biased region" description="Pro residues" evidence="1">
    <location>
        <begin position="186"/>
        <end position="199"/>
    </location>
</feature>
<evidence type="ECO:0000313" key="3">
    <source>
        <dbReference type="Proteomes" id="UP000249799"/>
    </source>
</evidence>
<gene>
    <name evidence="2" type="ORF">DN745_14445</name>
</gene>
<dbReference type="KEGG" id="bsed:DN745_14445"/>
<dbReference type="RefSeq" id="WP_111335934.1">
    <property type="nucleotide sequence ID" value="NZ_CP030032.1"/>
</dbReference>
<proteinExistence type="predicted"/>
<feature type="region of interest" description="Disordered" evidence="1">
    <location>
        <begin position="84"/>
        <end position="201"/>
    </location>
</feature>
<feature type="region of interest" description="Disordered" evidence="1">
    <location>
        <begin position="45"/>
        <end position="68"/>
    </location>
</feature>
<organism evidence="2 3">
    <name type="scientific">Bradymonas sediminis</name>
    <dbReference type="NCBI Taxonomy" id="1548548"/>
    <lineage>
        <taxon>Bacteria</taxon>
        <taxon>Deltaproteobacteria</taxon>
        <taxon>Bradymonadales</taxon>
        <taxon>Bradymonadaceae</taxon>
        <taxon>Bradymonas</taxon>
    </lineage>
</organism>
<dbReference type="Proteomes" id="UP000249799">
    <property type="component" value="Chromosome"/>
</dbReference>